<dbReference type="InterPro" id="IPR000261">
    <property type="entry name" value="EH_dom"/>
</dbReference>
<dbReference type="SUPFAM" id="SSF46934">
    <property type="entry name" value="UBA-like"/>
    <property type="match status" value="1"/>
</dbReference>
<dbReference type="Gene3D" id="1.10.8.10">
    <property type="entry name" value="DNA helicase RuvA subunit, C-terminal domain"/>
    <property type="match status" value="1"/>
</dbReference>
<feature type="compositionally biased region" description="Low complexity" evidence="1">
    <location>
        <begin position="482"/>
        <end position="495"/>
    </location>
</feature>
<feature type="region of interest" description="Disordered" evidence="1">
    <location>
        <begin position="1064"/>
        <end position="1327"/>
    </location>
</feature>
<evidence type="ECO:0000259" key="2">
    <source>
        <dbReference type="PROSITE" id="PS50030"/>
    </source>
</evidence>
<organism evidence="5 6">
    <name type="scientific">Candidozyma haemuli</name>
    <dbReference type="NCBI Taxonomy" id="45357"/>
    <lineage>
        <taxon>Eukaryota</taxon>
        <taxon>Fungi</taxon>
        <taxon>Dikarya</taxon>
        <taxon>Ascomycota</taxon>
        <taxon>Saccharomycotina</taxon>
        <taxon>Pichiomycetes</taxon>
        <taxon>Metschnikowiaceae</taxon>
        <taxon>Candidozyma</taxon>
    </lineage>
</organism>
<feature type="compositionally biased region" description="Polar residues" evidence="1">
    <location>
        <begin position="617"/>
        <end position="631"/>
    </location>
</feature>
<feature type="region of interest" description="Disordered" evidence="1">
    <location>
        <begin position="381"/>
        <end position="631"/>
    </location>
</feature>
<evidence type="ECO:0000256" key="1">
    <source>
        <dbReference type="SAM" id="MobiDB-lite"/>
    </source>
</evidence>
<feature type="region of interest" description="Disordered" evidence="1">
    <location>
        <begin position="864"/>
        <end position="939"/>
    </location>
</feature>
<dbReference type="SMART" id="SM00054">
    <property type="entry name" value="EFh"/>
    <property type="match status" value="3"/>
</dbReference>
<feature type="domain" description="EH" evidence="3">
    <location>
        <begin position="164"/>
        <end position="255"/>
    </location>
</feature>
<accession>A0A2V1AXR1</accession>
<evidence type="ECO:0000313" key="5">
    <source>
        <dbReference type="EMBL" id="PVH22306.1"/>
    </source>
</evidence>
<evidence type="ECO:0000313" key="6">
    <source>
        <dbReference type="Proteomes" id="UP000244309"/>
    </source>
</evidence>
<feature type="compositionally biased region" description="Pro residues" evidence="1">
    <location>
        <begin position="510"/>
        <end position="526"/>
    </location>
</feature>
<dbReference type="PROSITE" id="PS50030">
    <property type="entry name" value="UBA"/>
    <property type="match status" value="1"/>
</dbReference>
<dbReference type="Pfam" id="PF00627">
    <property type="entry name" value="UBA"/>
    <property type="match status" value="1"/>
</dbReference>
<feature type="compositionally biased region" description="Acidic residues" evidence="1">
    <location>
        <begin position="1182"/>
        <end position="1196"/>
    </location>
</feature>
<dbReference type="SMART" id="SM00165">
    <property type="entry name" value="UBA"/>
    <property type="match status" value="1"/>
</dbReference>
<dbReference type="SUPFAM" id="SSF47473">
    <property type="entry name" value="EF-hand"/>
    <property type="match status" value="3"/>
</dbReference>
<dbReference type="PROSITE" id="PS50222">
    <property type="entry name" value="EF_HAND_2"/>
    <property type="match status" value="1"/>
</dbReference>
<feature type="compositionally biased region" description="Polar residues" evidence="1">
    <location>
        <begin position="469"/>
        <end position="481"/>
    </location>
</feature>
<dbReference type="Proteomes" id="UP000244309">
    <property type="component" value="Unassembled WGS sequence"/>
</dbReference>
<dbReference type="CDD" id="cd00052">
    <property type="entry name" value="EH"/>
    <property type="match status" value="3"/>
</dbReference>
<dbReference type="VEuPathDB" id="FungiDB:CXQ85_005334"/>
<reference evidence="5 6" key="1">
    <citation type="submission" date="2017-12" db="EMBL/GenBank/DDBJ databases">
        <title>Genome Sequence of a Multidrug-Resistant Candida haemulonii Isolate from a Patient with Chronic Leg Ulcers in Israel.</title>
        <authorList>
            <person name="Chow N.A."/>
            <person name="Gade L."/>
            <person name="Batra D."/>
            <person name="Rowe L.A."/>
            <person name="Ben-Ami R."/>
            <person name="Loparev V.N."/>
            <person name="Litvintseva A.P."/>
        </authorList>
    </citation>
    <scope>NUCLEOTIDE SEQUENCE [LARGE SCALE GENOMIC DNA]</scope>
    <source>
        <strain evidence="5 6">B11899</strain>
    </source>
</reference>
<gene>
    <name evidence="5" type="ORF">CXQ85_005334</name>
</gene>
<feature type="compositionally biased region" description="Polar residues" evidence="1">
    <location>
        <begin position="881"/>
        <end position="894"/>
    </location>
</feature>
<dbReference type="STRING" id="45357.A0A2V1AXR1"/>
<feature type="compositionally biased region" description="Low complexity" evidence="1">
    <location>
        <begin position="260"/>
        <end position="276"/>
    </location>
</feature>
<proteinExistence type="predicted"/>
<dbReference type="PANTHER" id="PTHR11216">
    <property type="entry name" value="EH DOMAIN"/>
    <property type="match status" value="1"/>
</dbReference>
<feature type="region of interest" description="Disordered" evidence="1">
    <location>
        <begin position="800"/>
        <end position="838"/>
    </location>
</feature>
<feature type="compositionally biased region" description="Basic and acidic residues" evidence="1">
    <location>
        <begin position="544"/>
        <end position="553"/>
    </location>
</feature>
<dbReference type="Gene3D" id="1.10.238.10">
    <property type="entry name" value="EF-hand"/>
    <property type="match status" value="3"/>
</dbReference>
<feature type="compositionally biased region" description="Basic and acidic residues" evidence="1">
    <location>
        <begin position="966"/>
        <end position="991"/>
    </location>
</feature>
<feature type="compositionally biased region" description="Polar residues" evidence="1">
    <location>
        <begin position="997"/>
        <end position="1009"/>
    </location>
</feature>
<dbReference type="OrthoDB" id="524326at2759"/>
<dbReference type="InterPro" id="IPR002048">
    <property type="entry name" value="EF_hand_dom"/>
</dbReference>
<comment type="caution">
    <text evidence="5">The sequence shown here is derived from an EMBL/GenBank/DDBJ whole genome shotgun (WGS) entry which is preliminary data.</text>
</comment>
<feature type="region of interest" description="Disordered" evidence="1">
    <location>
        <begin position="101"/>
        <end position="138"/>
    </location>
</feature>
<feature type="compositionally biased region" description="Basic and acidic residues" evidence="1">
    <location>
        <begin position="822"/>
        <end position="831"/>
    </location>
</feature>
<feature type="compositionally biased region" description="Basic and acidic residues" evidence="1">
    <location>
        <begin position="1163"/>
        <end position="1181"/>
    </location>
</feature>
<feature type="compositionally biased region" description="Low complexity" evidence="1">
    <location>
        <begin position="384"/>
        <end position="408"/>
    </location>
</feature>
<feature type="domain" description="EF-hand" evidence="4">
    <location>
        <begin position="294"/>
        <end position="329"/>
    </location>
</feature>
<feature type="region of interest" description="Disordered" evidence="1">
    <location>
        <begin position="966"/>
        <end position="1038"/>
    </location>
</feature>
<sequence>MSTSRMYNSYFEPSFKVGLTQEEKKLYSQLFKSLDPEGKGIVTGEKARTTFEKTGLPPNILGEIWQLADHNNVGFLTQFGFCYAMRLIGYTQAGQFPSAGLADQPGPLPKFASPNPASPSPSQLAPQSTSSSLLHTQPSSLIPQNTATQQLQPSDPIGPVSHADYERFKQMFVKTTGSESVPLNGNAAKDILMKAKLPTATLGQIWGLVDVNNKGSLDLPAFVVAMHLIHGLLSGNIKNLPPFLPEVVWQSVDSARSAESQGSRQVSQASVSSQSSTIRHPPSSESSEWTVTSQQKQMFDSMFDNLDKQKSGQLTPDQVANFLMTSRLGQQDLATIWDLSDIQNTGIFTKLEFSIALFLVNRKRSGLPLPNVVPDALIKSLSGQQASSQQPQPPQQKQAQAKPEQSAANPYSYDQGNAPVTPAKNKSSMDELADIFGSSSPAPPAKPALEQRTSSSDLTASELPKVRKQLTSSFKPTSTFGQSLLSQQQPKQQQAPEPPSLIGDDVPSSPASPAPTPKETPAPPQAPAQAQTTGQYPSQSQHQDSQKSVDYEALRSVPPPPPKRGAEPAGQESNFFSTERVASPASQQPTPQQPIPQQHSNQPAGPANPDLLADSEVSGQLSQANTDIANISNQVRSLTNQTSNLHEKKTRADQELTRILAIKSEIDNKLKTLRASYANEVKQVEQVEATLQNAREETEALRSEASISEAKLNNVSGELHEKQVAVEELQKTNSSLREKLGSLNAEIVEVEKTLEAKTTENKKLSNDVNVKKSQVQVSLVKVDEIKQKISEFEASTRRLQEEQANLEKQDSDLQQEAKSLQTKHDDIREHGVSQSSGSNFGIGAAVTAAAGAAIGAGVAGAHALGGNSEEKQDEPKEFNSPLPSQDSNVHQFSPAQVIPGSLDHLNDSSADTTAEATHEAANEATQQTEVMPGNEEPSVGALVDEVKETPAQDMTGVDDFNAAEHEDVGQKQIDSAEVKFPDMDDIKDKFPEVPYDSGSTNRTAPSSVATDYYKRTDDSERSETPVTSPNSSDYQFQSSSAGVVGSMVGMPNVLVGVQRTDSLTSSIQNNPSMSVRDDNIEDVSERETLSGEVPVSPAASQVPRSQKEPEGQESSEGERISSGVESFEIVNADEARGLEPRQSPEGPTHPLAQSHIQSTESQDDVRPGHADDDEFPPIRELEIDESSSDDEPDDRFDDAVDHLNSGAQAGGRDEFDEFEDDLKPAAQENGQGLDGFDDEFDDLQAAHADQGEDFDGGEGDFSIDNHFTGADDIAAAPGQPSFAQAGGASKPETNDEWEQLFAGFGNAGPSQAAPVPESTTQTDPSKDLAIQELVGMGFEEGVVTDALQKENWNVEAATNYLLDHA</sequence>
<dbReference type="InterPro" id="IPR009060">
    <property type="entry name" value="UBA-like_sf"/>
</dbReference>
<dbReference type="PANTHER" id="PTHR11216:SF170">
    <property type="entry name" value="DYNAMIN ASSOCIATED PROTEIN 160, ISOFORM D"/>
    <property type="match status" value="1"/>
</dbReference>
<feature type="domain" description="UBA" evidence="2">
    <location>
        <begin position="1321"/>
        <end position="1364"/>
    </location>
</feature>
<feature type="compositionally biased region" description="Polar residues" evidence="1">
    <location>
        <begin position="1024"/>
        <end position="1037"/>
    </location>
</feature>
<dbReference type="PROSITE" id="PS50031">
    <property type="entry name" value="EH"/>
    <property type="match status" value="3"/>
</dbReference>
<dbReference type="Gene3D" id="1.10.287.1490">
    <property type="match status" value="1"/>
</dbReference>
<feature type="domain" description="EH" evidence="3">
    <location>
        <begin position="295"/>
        <end position="384"/>
    </location>
</feature>
<feature type="compositionally biased region" description="Low complexity" evidence="1">
    <location>
        <begin position="112"/>
        <end position="134"/>
    </location>
</feature>
<dbReference type="GO" id="GO:0005737">
    <property type="term" value="C:cytoplasm"/>
    <property type="evidence" value="ECO:0007669"/>
    <property type="project" value="TreeGrafter"/>
</dbReference>
<name>A0A2V1AXR1_9ASCO</name>
<evidence type="ECO:0000259" key="4">
    <source>
        <dbReference type="PROSITE" id="PS50222"/>
    </source>
</evidence>
<dbReference type="GO" id="GO:0005509">
    <property type="term" value="F:calcium ion binding"/>
    <property type="evidence" value="ECO:0007669"/>
    <property type="project" value="InterPro"/>
</dbReference>
<feature type="region of interest" description="Disordered" evidence="1">
    <location>
        <begin position="259"/>
        <end position="291"/>
    </location>
</feature>
<feature type="compositionally biased region" description="Basic and acidic residues" evidence="1">
    <location>
        <begin position="1012"/>
        <end position="1023"/>
    </location>
</feature>
<feature type="compositionally biased region" description="Basic and acidic residues" evidence="1">
    <location>
        <begin position="1075"/>
        <end position="1089"/>
    </location>
</feature>
<dbReference type="SMART" id="SM00027">
    <property type="entry name" value="EH"/>
    <property type="match status" value="3"/>
</dbReference>
<dbReference type="FunFam" id="1.10.238.10:FF:000558">
    <property type="entry name" value="EH domain-containing and endocytosis protein 1"/>
    <property type="match status" value="1"/>
</dbReference>
<feature type="compositionally biased region" description="Polar residues" evidence="1">
    <location>
        <begin position="1064"/>
        <end position="1073"/>
    </location>
</feature>
<feature type="compositionally biased region" description="Basic and acidic residues" evidence="1">
    <location>
        <begin position="800"/>
        <end position="811"/>
    </location>
</feature>
<feature type="domain" description="EH" evidence="3">
    <location>
        <begin position="23"/>
        <end position="119"/>
    </location>
</feature>
<feature type="compositionally biased region" description="Basic and acidic residues" evidence="1">
    <location>
        <begin position="868"/>
        <end position="877"/>
    </location>
</feature>
<feature type="compositionally biased region" description="Low complexity" evidence="1">
    <location>
        <begin position="587"/>
        <end position="598"/>
    </location>
</feature>
<protein>
    <recommendedName>
        <fullName evidence="7">EH domain-containing and endocytosis protein 1</fullName>
    </recommendedName>
</protein>
<dbReference type="GO" id="GO:0006897">
    <property type="term" value="P:endocytosis"/>
    <property type="evidence" value="ECO:0007669"/>
    <property type="project" value="TreeGrafter"/>
</dbReference>
<dbReference type="GeneID" id="37010663"/>
<keyword evidence="6" id="KW-1185">Reference proteome</keyword>
<dbReference type="GO" id="GO:0016197">
    <property type="term" value="P:endosomal transport"/>
    <property type="evidence" value="ECO:0007669"/>
    <property type="project" value="TreeGrafter"/>
</dbReference>
<dbReference type="InterPro" id="IPR015940">
    <property type="entry name" value="UBA"/>
</dbReference>
<dbReference type="InterPro" id="IPR011992">
    <property type="entry name" value="EF-hand-dom_pair"/>
</dbReference>
<dbReference type="RefSeq" id="XP_025343246.1">
    <property type="nucleotide sequence ID" value="XM_025488930.1"/>
</dbReference>
<dbReference type="GO" id="GO:0005886">
    <property type="term" value="C:plasma membrane"/>
    <property type="evidence" value="ECO:0007669"/>
    <property type="project" value="TreeGrafter"/>
</dbReference>
<feature type="compositionally biased region" description="Polar residues" evidence="1">
    <location>
        <begin position="533"/>
        <end position="543"/>
    </location>
</feature>
<dbReference type="EMBL" id="PKFO01000007">
    <property type="protein sequence ID" value="PVH22306.1"/>
    <property type="molecule type" value="Genomic_DNA"/>
</dbReference>
<evidence type="ECO:0000259" key="3">
    <source>
        <dbReference type="PROSITE" id="PS50031"/>
    </source>
</evidence>
<dbReference type="Pfam" id="PF12763">
    <property type="entry name" value="EH"/>
    <property type="match status" value="3"/>
</dbReference>
<evidence type="ECO:0008006" key="7">
    <source>
        <dbReference type="Google" id="ProtNLM"/>
    </source>
</evidence>